<proteinExistence type="predicted"/>
<dbReference type="PANTHER" id="PTHR30204">
    <property type="entry name" value="REDOX-CYCLING DRUG-SENSING TRANSCRIPTIONAL ACTIVATOR SOXR"/>
    <property type="match status" value="1"/>
</dbReference>
<dbReference type="GO" id="GO:0003677">
    <property type="term" value="F:DNA binding"/>
    <property type="evidence" value="ECO:0007669"/>
    <property type="project" value="UniProtKB-KW"/>
</dbReference>
<dbReference type="AlphaFoldDB" id="A0A927GXN6"/>
<accession>A0A927GXN6</accession>
<organism evidence="4 5">
    <name type="scientific">Spongiibacter pelagi</name>
    <dbReference type="NCBI Taxonomy" id="2760804"/>
    <lineage>
        <taxon>Bacteria</taxon>
        <taxon>Pseudomonadati</taxon>
        <taxon>Pseudomonadota</taxon>
        <taxon>Gammaproteobacteria</taxon>
        <taxon>Cellvibrionales</taxon>
        <taxon>Spongiibacteraceae</taxon>
        <taxon>Spongiibacter</taxon>
    </lineage>
</organism>
<gene>
    <name evidence="4" type="ORF">IB286_14415</name>
</gene>
<dbReference type="EMBL" id="JACXLD010000014">
    <property type="protein sequence ID" value="MBD2860192.1"/>
    <property type="molecule type" value="Genomic_DNA"/>
</dbReference>
<dbReference type="InterPro" id="IPR047057">
    <property type="entry name" value="MerR_fam"/>
</dbReference>
<evidence type="ECO:0000256" key="2">
    <source>
        <dbReference type="SAM" id="Coils"/>
    </source>
</evidence>
<dbReference type="GO" id="GO:0003700">
    <property type="term" value="F:DNA-binding transcription factor activity"/>
    <property type="evidence" value="ECO:0007669"/>
    <property type="project" value="InterPro"/>
</dbReference>
<sequence>MSDHKSTESKKRTYSISELAAEFDITTRTIRFYEEKGLLNPNRNGQNRIYTPADRTKLRLILRGKRLGLSLEESRDIIDMYAADRDNSDQLQTLINKIREKRAQLQHQLFDIETMIQDLNEAENNLIEAMAKHDQKPTLTEKR</sequence>
<feature type="domain" description="HTH merR-type" evidence="3">
    <location>
        <begin position="13"/>
        <end position="80"/>
    </location>
</feature>
<evidence type="ECO:0000313" key="5">
    <source>
        <dbReference type="Proteomes" id="UP000610558"/>
    </source>
</evidence>
<evidence type="ECO:0000313" key="4">
    <source>
        <dbReference type="EMBL" id="MBD2860192.1"/>
    </source>
</evidence>
<dbReference type="CDD" id="cd04776">
    <property type="entry name" value="HTH_GnyR"/>
    <property type="match status" value="1"/>
</dbReference>
<dbReference type="InterPro" id="IPR000551">
    <property type="entry name" value="MerR-type_HTH_dom"/>
</dbReference>
<protein>
    <submittedName>
        <fullName evidence="4">MerR family DNA-binding transcriptional regulator</fullName>
    </submittedName>
</protein>
<feature type="coiled-coil region" evidence="2">
    <location>
        <begin position="88"/>
        <end position="136"/>
    </location>
</feature>
<dbReference type="SUPFAM" id="SSF46955">
    <property type="entry name" value="Putative DNA-binding domain"/>
    <property type="match status" value="1"/>
</dbReference>
<dbReference type="Proteomes" id="UP000610558">
    <property type="component" value="Unassembled WGS sequence"/>
</dbReference>
<comment type="caution">
    <text evidence="4">The sequence shown here is derived from an EMBL/GenBank/DDBJ whole genome shotgun (WGS) entry which is preliminary data.</text>
</comment>
<name>A0A927GXN6_9GAMM</name>
<evidence type="ECO:0000256" key="1">
    <source>
        <dbReference type="ARBA" id="ARBA00023125"/>
    </source>
</evidence>
<dbReference type="PROSITE" id="PS50937">
    <property type="entry name" value="HTH_MERR_2"/>
    <property type="match status" value="1"/>
</dbReference>
<reference evidence="4" key="1">
    <citation type="submission" date="2020-09" db="EMBL/GenBank/DDBJ databases">
        <authorList>
            <person name="Yoon J.-W."/>
        </authorList>
    </citation>
    <scope>NUCLEOTIDE SEQUENCE</scope>
    <source>
        <strain evidence="4">KMU-158</strain>
    </source>
</reference>
<dbReference type="SMART" id="SM00422">
    <property type="entry name" value="HTH_MERR"/>
    <property type="match status" value="1"/>
</dbReference>
<dbReference type="Gene3D" id="1.10.1660.10">
    <property type="match status" value="1"/>
</dbReference>
<dbReference type="Pfam" id="PF13411">
    <property type="entry name" value="MerR_1"/>
    <property type="match status" value="1"/>
</dbReference>
<dbReference type="PANTHER" id="PTHR30204:SF58">
    <property type="entry name" value="HTH-TYPE TRANSCRIPTIONAL REGULATOR YFMP"/>
    <property type="match status" value="1"/>
</dbReference>
<keyword evidence="2" id="KW-0175">Coiled coil</keyword>
<dbReference type="InterPro" id="IPR009061">
    <property type="entry name" value="DNA-bd_dom_put_sf"/>
</dbReference>
<evidence type="ECO:0000259" key="3">
    <source>
        <dbReference type="PROSITE" id="PS50937"/>
    </source>
</evidence>
<keyword evidence="1 4" id="KW-0238">DNA-binding</keyword>
<keyword evidence="5" id="KW-1185">Reference proteome</keyword>